<dbReference type="AlphaFoldDB" id="A0A433B960"/>
<organism evidence="1 2">
    <name type="scientific">Jimgerdemannia flammicorona</name>
    <dbReference type="NCBI Taxonomy" id="994334"/>
    <lineage>
        <taxon>Eukaryota</taxon>
        <taxon>Fungi</taxon>
        <taxon>Fungi incertae sedis</taxon>
        <taxon>Mucoromycota</taxon>
        <taxon>Mucoromycotina</taxon>
        <taxon>Endogonomycetes</taxon>
        <taxon>Endogonales</taxon>
        <taxon>Endogonaceae</taxon>
        <taxon>Jimgerdemannia</taxon>
    </lineage>
</organism>
<name>A0A433B960_9FUNG</name>
<dbReference type="OrthoDB" id="2140917at2759"/>
<sequence length="148" mass="16624">MSLSINKEAKTLDINIAGTLGIESLLAVQTSFSVLLSNIRLPVVPQPKEAQGWWHGVRIGTNIPGVYTSGSFYSVDGQRTRSFYHMRDPKRTILIPLKNEEFYQLIIEVDSAITPEAMAENIREAVEEVRWEEQKGRRSAEYADAVTA</sequence>
<evidence type="ECO:0000313" key="1">
    <source>
        <dbReference type="EMBL" id="RUP11970.1"/>
    </source>
</evidence>
<dbReference type="Proteomes" id="UP000268093">
    <property type="component" value="Unassembled WGS sequence"/>
</dbReference>
<proteinExistence type="predicted"/>
<gene>
    <name evidence="1" type="ORF">BC936DRAFT_139911</name>
</gene>
<dbReference type="EMBL" id="RBNI01016048">
    <property type="protein sequence ID" value="RUP11970.1"/>
    <property type="molecule type" value="Genomic_DNA"/>
</dbReference>
<keyword evidence="2" id="KW-1185">Reference proteome</keyword>
<comment type="caution">
    <text evidence="1">The sequence shown here is derived from an EMBL/GenBank/DDBJ whole genome shotgun (WGS) entry which is preliminary data.</text>
</comment>
<reference evidence="1 2" key="1">
    <citation type="journal article" date="2018" name="New Phytol.">
        <title>Phylogenomics of Endogonaceae and evolution of mycorrhizas within Mucoromycota.</title>
        <authorList>
            <person name="Chang Y."/>
            <person name="Desiro A."/>
            <person name="Na H."/>
            <person name="Sandor L."/>
            <person name="Lipzen A."/>
            <person name="Clum A."/>
            <person name="Barry K."/>
            <person name="Grigoriev I.V."/>
            <person name="Martin F.M."/>
            <person name="Stajich J.E."/>
            <person name="Smith M.E."/>
            <person name="Bonito G."/>
            <person name="Spatafora J.W."/>
        </authorList>
    </citation>
    <scope>NUCLEOTIDE SEQUENCE [LARGE SCALE GENOMIC DNA]</scope>
    <source>
        <strain evidence="1 2">GMNB39</strain>
    </source>
</reference>
<accession>A0A433B960</accession>
<protein>
    <submittedName>
        <fullName evidence="1">Uncharacterized protein</fullName>
    </submittedName>
</protein>
<evidence type="ECO:0000313" key="2">
    <source>
        <dbReference type="Proteomes" id="UP000268093"/>
    </source>
</evidence>